<comment type="cofactor">
    <cofactor evidence="1">
        <name>[4Fe-4S] cluster</name>
        <dbReference type="ChEBI" id="CHEBI:49883"/>
    </cofactor>
</comment>
<dbReference type="Gene3D" id="3.20.20.70">
    <property type="entry name" value="Aldolase class I"/>
    <property type="match status" value="1"/>
</dbReference>
<dbReference type="GO" id="GO:0046872">
    <property type="term" value="F:metal ion binding"/>
    <property type="evidence" value="ECO:0007669"/>
    <property type="project" value="UniProtKB-KW"/>
</dbReference>
<dbReference type="InterPro" id="IPR023867">
    <property type="entry name" value="Sulphatase_maturase_rSAM"/>
</dbReference>
<sequence>MNFTYWVTEDCNLKCKYCYVSKVPKMMSRETAAKAIDFTEKKLAANPLDPKDKIRIALHGGEPLLNYPIIRYLVEELKQKIHGEVSFRMTTNGTIYNQEILDYVSENIQLTISLDGKQESHDINRVYRNGKGSFNRVIETLDYINHQSHFFRVRMTVTPNNVSYFADNYIFLFEKGYPTVSFALDESNPNWNKELMKVYQKNLDEIFSYMVNKDIIKAQYFLYNFKNAYFRPRGTCDGCHSSFHISSAGNIYPCILAVGHEEFSMGDVFSDIIEHRLSNLDVINQKDQGDCTKCAMYNNCRSKMCKIINKIQTGNHYESSPVFCATQRIHYSIVKEYEYILKNFELLLSTH</sequence>
<keyword evidence="5" id="KW-0411">Iron-sulfur</keyword>
<evidence type="ECO:0000313" key="9">
    <source>
        <dbReference type="Proteomes" id="UP000006868"/>
    </source>
</evidence>
<reference evidence="8 9" key="1">
    <citation type="journal article" date="2011" name="J. Bacteriol.">
        <title>Complete genome sequence of Paenibacillus polymyxa SC2, a strain of plant growth-promoting Rhizobacterium with broad-spectrum antimicrobial activity.</title>
        <authorList>
            <person name="Ma M."/>
            <person name="Wang C."/>
            <person name="Ding Y."/>
            <person name="Li L."/>
            <person name="Shen D."/>
            <person name="Jiang X."/>
            <person name="Guan D."/>
            <person name="Cao F."/>
            <person name="Chen H."/>
            <person name="Feng R."/>
            <person name="Wang X."/>
            <person name="Ge Y."/>
            <person name="Yao L."/>
            <person name="Bing X."/>
            <person name="Yang X."/>
            <person name="Li J."/>
            <person name="Du B."/>
        </authorList>
    </citation>
    <scope>NUCLEOTIDE SEQUENCE [LARGE SCALE GENOMIC DNA]</scope>
    <source>
        <strain evidence="8 9">SC2</strain>
    </source>
</reference>
<dbReference type="GO" id="GO:0051536">
    <property type="term" value="F:iron-sulfur cluster binding"/>
    <property type="evidence" value="ECO:0007669"/>
    <property type="project" value="UniProtKB-KW"/>
</dbReference>
<dbReference type="Proteomes" id="UP000006868">
    <property type="component" value="Chromosome"/>
</dbReference>
<dbReference type="GO" id="GO:0016491">
    <property type="term" value="F:oxidoreductase activity"/>
    <property type="evidence" value="ECO:0007669"/>
    <property type="project" value="InterPro"/>
</dbReference>
<proteinExistence type="inferred from homology"/>
<dbReference type="NCBIfam" id="TIGR04085">
    <property type="entry name" value="rSAM_more_4Fe4S"/>
    <property type="match status" value="1"/>
</dbReference>
<protein>
    <submittedName>
        <fullName evidence="8">Radical SAM protein</fullName>
    </submittedName>
</protein>
<dbReference type="CDD" id="cd01335">
    <property type="entry name" value="Radical_SAM"/>
    <property type="match status" value="1"/>
</dbReference>
<dbReference type="InterPro" id="IPR013785">
    <property type="entry name" value="Aldolase_TIM"/>
</dbReference>
<dbReference type="InterPro" id="IPR023885">
    <property type="entry name" value="4Fe4S-binding_SPASM_dom"/>
</dbReference>
<evidence type="ECO:0000259" key="7">
    <source>
        <dbReference type="PROSITE" id="PS51918"/>
    </source>
</evidence>
<evidence type="ECO:0000313" key="8">
    <source>
        <dbReference type="EMBL" id="ADO58580.1"/>
    </source>
</evidence>
<name>E3EAG2_PAEPS</name>
<dbReference type="HOGENOM" id="CLU_009273_3_0_9"/>
<dbReference type="eggNOG" id="COG0641">
    <property type="taxonomic scope" value="Bacteria"/>
</dbReference>
<dbReference type="InterPro" id="IPR058240">
    <property type="entry name" value="rSAM_sf"/>
</dbReference>
<dbReference type="EMBL" id="CP002213">
    <property type="protein sequence ID" value="ADO58580.1"/>
    <property type="molecule type" value="Genomic_DNA"/>
</dbReference>
<evidence type="ECO:0000256" key="2">
    <source>
        <dbReference type="ARBA" id="ARBA00022691"/>
    </source>
</evidence>
<dbReference type="PANTHER" id="PTHR43273:SF3">
    <property type="entry name" value="ANAEROBIC SULFATASE-MATURATING ENZYME HOMOLOG ASLB-RELATED"/>
    <property type="match status" value="1"/>
</dbReference>
<evidence type="ECO:0000256" key="1">
    <source>
        <dbReference type="ARBA" id="ARBA00001966"/>
    </source>
</evidence>
<feature type="domain" description="Radical SAM core" evidence="7">
    <location>
        <begin position="1"/>
        <end position="231"/>
    </location>
</feature>
<dbReference type="KEGG" id="ppm:PPSC2_21710"/>
<dbReference type="RefSeq" id="WP_013373147.1">
    <property type="nucleotide sequence ID" value="NC_014622.2"/>
</dbReference>
<dbReference type="Pfam" id="PF04055">
    <property type="entry name" value="Radical_SAM"/>
    <property type="match status" value="1"/>
</dbReference>
<dbReference type="PATRIC" id="fig|886882.15.peg.4620"/>
<dbReference type="SUPFAM" id="SSF102114">
    <property type="entry name" value="Radical SAM enzymes"/>
    <property type="match status" value="1"/>
</dbReference>
<dbReference type="InterPro" id="IPR007197">
    <property type="entry name" value="rSAM"/>
</dbReference>
<dbReference type="PROSITE" id="PS51918">
    <property type="entry name" value="RADICAL_SAM"/>
    <property type="match status" value="1"/>
</dbReference>
<dbReference type="SFLD" id="SFLDG01067">
    <property type="entry name" value="SPASM/twitch_domain_containing"/>
    <property type="match status" value="1"/>
</dbReference>
<evidence type="ECO:0000256" key="4">
    <source>
        <dbReference type="ARBA" id="ARBA00023004"/>
    </source>
</evidence>
<dbReference type="AlphaFoldDB" id="E3EAG2"/>
<evidence type="ECO:0000256" key="6">
    <source>
        <dbReference type="ARBA" id="ARBA00023601"/>
    </source>
</evidence>
<evidence type="ECO:0000256" key="5">
    <source>
        <dbReference type="ARBA" id="ARBA00023014"/>
    </source>
</evidence>
<dbReference type="OrthoDB" id="9808591at2"/>
<accession>E3EAG2</accession>
<dbReference type="SFLD" id="SFLDG01386">
    <property type="entry name" value="main_SPASM_domain-containing"/>
    <property type="match status" value="1"/>
</dbReference>
<dbReference type="SFLD" id="SFLDS00029">
    <property type="entry name" value="Radical_SAM"/>
    <property type="match status" value="1"/>
</dbReference>
<gene>
    <name evidence="8" type="primary">ydeM3</name>
    <name evidence="8" type="ORF">PPSC2_21710</name>
</gene>
<dbReference type="PANTHER" id="PTHR43273">
    <property type="entry name" value="ANAEROBIC SULFATASE-MATURATING ENZYME HOMOLOG ASLB-RELATED"/>
    <property type="match status" value="1"/>
</dbReference>
<keyword evidence="3" id="KW-0479">Metal-binding</keyword>
<keyword evidence="2" id="KW-0949">S-adenosyl-L-methionine</keyword>
<keyword evidence="4" id="KW-0408">Iron</keyword>
<dbReference type="SFLD" id="SFLDG01384">
    <property type="entry name" value="thioether_bond_formation_requi"/>
    <property type="match status" value="1"/>
</dbReference>
<comment type="similarity">
    <text evidence="6">Belongs to the radical SAM superfamily. Anaerobic sulfatase-maturating enzyme family.</text>
</comment>
<evidence type="ECO:0000256" key="3">
    <source>
        <dbReference type="ARBA" id="ARBA00022723"/>
    </source>
</evidence>
<organism evidence="8 9">
    <name type="scientific">Paenibacillus polymyxa (strain SC2)</name>
    <name type="common">Bacillus polymyxa</name>
    <dbReference type="NCBI Taxonomy" id="886882"/>
    <lineage>
        <taxon>Bacteria</taxon>
        <taxon>Bacillati</taxon>
        <taxon>Bacillota</taxon>
        <taxon>Bacilli</taxon>
        <taxon>Bacillales</taxon>
        <taxon>Paenibacillaceae</taxon>
        <taxon>Paenibacillus</taxon>
    </lineage>
</organism>